<dbReference type="GeneID" id="16573739"/>
<proteinExistence type="predicted"/>
<sequence length="83" mass="9427">MLKLIYLGRSKLERWRKQSVKYVFPVLPATNVPNAVEKYAKNTILPPKGYARHAKRRSASYAVKTWRLVTVSTVGDSYATSAQ</sequence>
<name>S5Z7U3_9CREN</name>
<dbReference type="HOGENOM" id="CLU_2534857_0_0_2"/>
<dbReference type="RefSeq" id="WP_020962747.1">
    <property type="nucleotide sequence ID" value="NC_022093.1"/>
</dbReference>
<reference evidence="1 2" key="1">
    <citation type="journal article" date="2013" name="Genome Announc.">
        <title>Complete Genomic Sequence of 'Thermofilum adornatus' Strain 1910bT, a Hyperthermophilic Anaerobic Organotrophic Crenarchaeon.</title>
        <authorList>
            <person name="Dominova I.N."/>
            <person name="Kublanov I.V."/>
            <person name="Podosokorskaya O.A."/>
            <person name="Derbikova K.S."/>
            <person name="Patrushev M.V."/>
            <person name="Toshchakov S.V."/>
        </authorList>
    </citation>
    <scope>NUCLEOTIDE SEQUENCE [LARGE SCALE GENOMIC DNA]</scope>
    <source>
        <strain evidence="2">1910b</strain>
    </source>
</reference>
<evidence type="ECO:0000313" key="1">
    <source>
        <dbReference type="EMBL" id="AGT35440.1"/>
    </source>
</evidence>
<accession>S5Z7U3</accession>
<evidence type="ECO:0000313" key="2">
    <source>
        <dbReference type="Proteomes" id="UP000015543"/>
    </source>
</evidence>
<keyword evidence="2" id="KW-1185">Reference proteome</keyword>
<dbReference type="AlphaFoldDB" id="S5Z7U3"/>
<dbReference type="KEGG" id="thb:N186_05475"/>
<dbReference type="EMBL" id="CP006646">
    <property type="protein sequence ID" value="AGT35440.1"/>
    <property type="molecule type" value="Genomic_DNA"/>
</dbReference>
<gene>
    <name evidence="1" type="ORF">N186_05475</name>
</gene>
<dbReference type="Proteomes" id="UP000015543">
    <property type="component" value="Chromosome"/>
</dbReference>
<protein>
    <submittedName>
        <fullName evidence="1">Uncharacterized protein</fullName>
    </submittedName>
</protein>
<organism evidence="1 2">
    <name type="scientific">Thermofilum adornatum</name>
    <dbReference type="NCBI Taxonomy" id="1365176"/>
    <lineage>
        <taxon>Archaea</taxon>
        <taxon>Thermoproteota</taxon>
        <taxon>Thermoprotei</taxon>
        <taxon>Thermofilales</taxon>
        <taxon>Thermofilaceae</taxon>
        <taxon>Thermofilum</taxon>
    </lineage>
</organism>